<dbReference type="VEuPathDB" id="VectorBase:SSCA002942"/>
<sequence length="102" mass="11634">MYKISILSNDNDHFDSKPSIKIPKKSTGDEYRSMSVLPYLWELHNGRNLKTEDRDLDYSNVHFGDYSSSGGSISRINDLTIQSMASNASKHSRTSNLCKNRF</sequence>
<accession>A0A132A6Q0</accession>
<dbReference type="EMBL" id="JXLN01010999">
    <property type="protein sequence ID" value="KPM06624.1"/>
    <property type="molecule type" value="Genomic_DNA"/>
</dbReference>
<evidence type="ECO:0000313" key="2">
    <source>
        <dbReference type="Proteomes" id="UP000616769"/>
    </source>
</evidence>
<proteinExistence type="predicted"/>
<name>A0A132A6Q0_SARSC</name>
<organism evidence="1 2">
    <name type="scientific">Sarcoptes scabiei</name>
    <name type="common">Itch mite</name>
    <name type="synonym">Acarus scabiei</name>
    <dbReference type="NCBI Taxonomy" id="52283"/>
    <lineage>
        <taxon>Eukaryota</taxon>
        <taxon>Metazoa</taxon>
        <taxon>Ecdysozoa</taxon>
        <taxon>Arthropoda</taxon>
        <taxon>Chelicerata</taxon>
        <taxon>Arachnida</taxon>
        <taxon>Acari</taxon>
        <taxon>Acariformes</taxon>
        <taxon>Sarcoptiformes</taxon>
        <taxon>Astigmata</taxon>
        <taxon>Psoroptidia</taxon>
        <taxon>Sarcoptoidea</taxon>
        <taxon>Sarcoptidae</taxon>
        <taxon>Sarcoptinae</taxon>
        <taxon>Sarcoptes</taxon>
    </lineage>
</organism>
<reference evidence="1 2" key="1">
    <citation type="journal article" date="2015" name="Parasit. Vectors">
        <title>Draft genome of the scabies mite.</title>
        <authorList>
            <person name="Rider S.D.Jr."/>
            <person name="Morgan M.S."/>
            <person name="Arlian L.G."/>
        </authorList>
    </citation>
    <scope>NUCLEOTIDE SEQUENCE [LARGE SCALE GENOMIC DNA]</scope>
    <source>
        <strain evidence="1">Arlian Lab</strain>
    </source>
</reference>
<protein>
    <submittedName>
        <fullName evidence="1">Uncharacterized protein</fullName>
    </submittedName>
</protein>
<comment type="caution">
    <text evidence="1">The sequence shown here is derived from an EMBL/GenBank/DDBJ whole genome shotgun (WGS) entry which is preliminary data.</text>
</comment>
<gene>
    <name evidence="1" type="ORF">QR98_0051010</name>
</gene>
<dbReference type="OrthoDB" id="68483at2759"/>
<evidence type="ECO:0000313" key="1">
    <source>
        <dbReference type="EMBL" id="KPM06624.1"/>
    </source>
</evidence>
<dbReference type="AlphaFoldDB" id="A0A132A6Q0"/>
<dbReference type="Proteomes" id="UP000616769">
    <property type="component" value="Unassembled WGS sequence"/>
</dbReference>